<dbReference type="PANTHER" id="PTHR32305:SF15">
    <property type="entry name" value="PROTEIN RHSA-RELATED"/>
    <property type="match status" value="1"/>
</dbReference>
<keyword evidence="2" id="KW-1185">Reference proteome</keyword>
<dbReference type="RefSeq" id="WP_126819781.1">
    <property type="nucleotide sequence ID" value="NZ_PIPS01000001.1"/>
</dbReference>
<gene>
    <name evidence="1" type="ORF">CWE23_06420</name>
</gene>
<reference evidence="2" key="1">
    <citation type="journal article" date="2018" name="Front. Microbiol.">
        <title>Genome-Based Analysis Reveals the Taxonomy and Diversity of the Family Idiomarinaceae.</title>
        <authorList>
            <person name="Liu Y."/>
            <person name="Lai Q."/>
            <person name="Shao Z."/>
        </authorList>
    </citation>
    <scope>NUCLEOTIDE SEQUENCE [LARGE SCALE GENOMIC DNA]</scope>
    <source>
        <strain evidence="2">SN-14</strain>
    </source>
</reference>
<evidence type="ECO:0000313" key="2">
    <source>
        <dbReference type="Proteomes" id="UP000286680"/>
    </source>
</evidence>
<name>A0AA94EID3_9GAMM</name>
<evidence type="ECO:0000313" key="1">
    <source>
        <dbReference type="EMBL" id="RUO45620.1"/>
    </source>
</evidence>
<dbReference type="InterPro" id="IPR022385">
    <property type="entry name" value="Rhs_assc_core"/>
</dbReference>
<dbReference type="Proteomes" id="UP000286680">
    <property type="component" value="Unassembled WGS sequence"/>
</dbReference>
<sequence length="187" mass="19756">MQARYYDPVIGRFYSNDPVGFTGEIDTFNRYSYVANNPYKYTDPTGEEKISLGLTGEAMLFAGARVGFSVSFDTETLEIGATYTAGPRLGVGVGVEPSLTIEQSGEVAQDSSNSEIAVTADVTVGAISYGGEVMSENTLSGDVKNQASFGEPKGKVGLGASVGVEFKGEVTSDAVKQAIDKIKKTFE</sequence>
<accession>A0AA94EID3</accession>
<proteinExistence type="predicted"/>
<protein>
    <recommendedName>
        <fullName evidence="3">RHS repeat-associated protein</fullName>
    </recommendedName>
</protein>
<organism evidence="1 2">
    <name type="scientific">Idiomarina aquatica</name>
    <dbReference type="NCBI Taxonomy" id="1327752"/>
    <lineage>
        <taxon>Bacteria</taxon>
        <taxon>Pseudomonadati</taxon>
        <taxon>Pseudomonadota</taxon>
        <taxon>Gammaproteobacteria</taxon>
        <taxon>Alteromonadales</taxon>
        <taxon>Idiomarinaceae</taxon>
        <taxon>Idiomarina</taxon>
    </lineage>
</organism>
<dbReference type="NCBIfam" id="TIGR03696">
    <property type="entry name" value="Rhs_assc_core"/>
    <property type="match status" value="1"/>
</dbReference>
<comment type="caution">
    <text evidence="1">The sequence shown here is derived from an EMBL/GenBank/DDBJ whole genome shotgun (WGS) entry which is preliminary data.</text>
</comment>
<dbReference type="PANTHER" id="PTHR32305">
    <property type="match status" value="1"/>
</dbReference>
<dbReference type="AlphaFoldDB" id="A0AA94EID3"/>
<dbReference type="Gene3D" id="2.180.10.10">
    <property type="entry name" value="RHS repeat-associated core"/>
    <property type="match status" value="1"/>
</dbReference>
<dbReference type="InterPro" id="IPR050708">
    <property type="entry name" value="T6SS_VgrG/RHS"/>
</dbReference>
<dbReference type="EMBL" id="PIPS01000001">
    <property type="protein sequence ID" value="RUO45620.1"/>
    <property type="molecule type" value="Genomic_DNA"/>
</dbReference>
<evidence type="ECO:0008006" key="3">
    <source>
        <dbReference type="Google" id="ProtNLM"/>
    </source>
</evidence>